<protein>
    <recommendedName>
        <fullName evidence="1">SecDF P1 head subdomain domain-containing protein</fullName>
    </recommendedName>
</protein>
<dbReference type="PROSITE" id="PS51257">
    <property type="entry name" value="PROKAR_LIPOPROTEIN"/>
    <property type="match status" value="1"/>
</dbReference>
<reference evidence="2 3" key="1">
    <citation type="journal article" date="2014" name="Genome Announc.">
        <title>Draft Genome Sequence of Lysobacter capsici AZ78, a Bacterium Antagonistic to Plant-Pathogenic Oomycetes.</title>
        <authorList>
            <person name="Puopolo G."/>
            <person name="Sonego P."/>
            <person name="Engelen K."/>
            <person name="Pertot I."/>
        </authorList>
    </citation>
    <scope>NUCLEOTIDE SEQUENCE [LARGE SCALE GENOMIC DNA]</scope>
    <source>
        <strain evidence="2 3">AZ78</strain>
    </source>
</reference>
<evidence type="ECO:0000313" key="3">
    <source>
        <dbReference type="Proteomes" id="UP000023435"/>
    </source>
</evidence>
<gene>
    <name evidence="2" type="ORF">AZ78_3310</name>
</gene>
<dbReference type="Pfam" id="PF22599">
    <property type="entry name" value="SecDF_P1_head"/>
    <property type="match status" value="1"/>
</dbReference>
<dbReference type="AlphaFoldDB" id="A0A108UAV0"/>
<comment type="caution">
    <text evidence="2">The sequence shown here is derived from an EMBL/GenBank/DDBJ whole genome shotgun (WGS) entry which is preliminary data.</text>
</comment>
<organism evidence="2 3">
    <name type="scientific">Lysobacter capsici AZ78</name>
    <dbReference type="NCBI Taxonomy" id="1444315"/>
    <lineage>
        <taxon>Bacteria</taxon>
        <taxon>Pseudomonadati</taxon>
        <taxon>Pseudomonadota</taxon>
        <taxon>Gammaproteobacteria</taxon>
        <taxon>Lysobacterales</taxon>
        <taxon>Lysobacteraceae</taxon>
        <taxon>Lysobacter</taxon>
    </lineage>
</organism>
<dbReference type="EMBL" id="JAJA02000001">
    <property type="protein sequence ID" value="KWS05758.1"/>
    <property type="molecule type" value="Genomic_DNA"/>
</dbReference>
<sequence>MRAIEASGARGRVHRLACKVLLPTLIGLLLTSTGCQLMTGGDATALIPPNPDLNFRILHTEPCTGCREFHEPGNPMTFYGLPRRVIRAEDIVGLRRYEQHGEEGIVLRFVPAADAKIRNLSQGNIGKQMAVMIGDEPVRISTIQSAFSGAMVITGYTLPQREALFQRMTSAAAKDAKSAAAE</sequence>
<name>A0A108UAV0_9GAMM</name>
<keyword evidence="3" id="KW-1185">Reference proteome</keyword>
<accession>A0A108UAV0</accession>
<dbReference type="InterPro" id="IPR054384">
    <property type="entry name" value="SecDF_P1_head"/>
</dbReference>
<dbReference type="Proteomes" id="UP000023435">
    <property type="component" value="Unassembled WGS sequence"/>
</dbReference>
<evidence type="ECO:0000313" key="2">
    <source>
        <dbReference type="EMBL" id="KWS05758.1"/>
    </source>
</evidence>
<feature type="domain" description="SecDF P1 head subdomain" evidence="1">
    <location>
        <begin position="85"/>
        <end position="157"/>
    </location>
</feature>
<evidence type="ECO:0000259" key="1">
    <source>
        <dbReference type="Pfam" id="PF22599"/>
    </source>
</evidence>
<proteinExistence type="predicted"/>
<dbReference type="Gene3D" id="3.30.1360.200">
    <property type="match status" value="1"/>
</dbReference>